<accession>E3BKX7</accession>
<feature type="domain" description="SnoaL-like" evidence="1">
    <location>
        <begin position="10"/>
        <end position="104"/>
    </location>
</feature>
<keyword evidence="3" id="KW-1185">Reference proteome</keyword>
<dbReference type="InterPro" id="IPR032710">
    <property type="entry name" value="NTF2-like_dom_sf"/>
</dbReference>
<dbReference type="SUPFAM" id="SSF54427">
    <property type="entry name" value="NTF2-like"/>
    <property type="match status" value="1"/>
</dbReference>
<dbReference type="Proteomes" id="UP000002943">
    <property type="component" value="Unassembled WGS sequence"/>
</dbReference>
<dbReference type="InterPro" id="IPR037401">
    <property type="entry name" value="SnoaL-like"/>
</dbReference>
<sequence>MSKMPPKEIVTSFWQAMNTNDFVHASQWLSPDFCGIWPQSSEVICGRENFAALNTHYPTEGSWSFHINSIMCDEDIVVTDVSITDGIQNARAISFHTVSDGLISKQIEYWPEDYSAPSWRSQWVELF</sequence>
<dbReference type="Gene3D" id="3.10.450.50">
    <property type="match status" value="1"/>
</dbReference>
<reference evidence="2 3" key="1">
    <citation type="journal article" date="2012" name="Int. J. Syst. Evol. Microbiol.">
        <title>Vibrio caribbeanicus sp. nov., isolated from the marine sponge Scleritoderma cyanea.</title>
        <authorList>
            <person name="Hoffmann M."/>
            <person name="Monday S.R."/>
            <person name="Allard M.W."/>
            <person name="Strain E.A."/>
            <person name="Whittaker P."/>
            <person name="Naum M."/>
            <person name="McCarthy P.J."/>
            <person name="Lopez J.V."/>
            <person name="Fischer M."/>
            <person name="Brown E.W."/>
        </authorList>
    </citation>
    <scope>NUCLEOTIDE SEQUENCE [LARGE SCALE GENOMIC DNA]</scope>
    <source>
        <strain evidence="2 3">ATCC BAA-2122</strain>
    </source>
</reference>
<comment type="caution">
    <text evidence="2">The sequence shown here is derived from an EMBL/GenBank/DDBJ whole genome shotgun (WGS) entry which is preliminary data.</text>
</comment>
<gene>
    <name evidence="2" type="ORF">VIBC2010_12169</name>
</gene>
<dbReference type="eggNOG" id="COG3631">
    <property type="taxonomic scope" value="Bacteria"/>
</dbReference>
<dbReference type="Pfam" id="PF12680">
    <property type="entry name" value="SnoaL_2"/>
    <property type="match status" value="1"/>
</dbReference>
<dbReference type="AlphaFoldDB" id="E3BKX7"/>
<dbReference type="EMBL" id="AEIU01000075">
    <property type="protein sequence ID" value="EFP96321.1"/>
    <property type="molecule type" value="Genomic_DNA"/>
</dbReference>
<protein>
    <recommendedName>
        <fullName evidence="1">SnoaL-like domain-containing protein</fullName>
    </recommendedName>
</protein>
<evidence type="ECO:0000259" key="1">
    <source>
        <dbReference type="Pfam" id="PF12680"/>
    </source>
</evidence>
<proteinExistence type="predicted"/>
<name>E3BKX7_9VIBR</name>
<dbReference type="STRING" id="796620.VIBC2010_12169"/>
<evidence type="ECO:0000313" key="2">
    <source>
        <dbReference type="EMBL" id="EFP96321.1"/>
    </source>
</evidence>
<organism evidence="2 3">
    <name type="scientific">Vibrio caribbeanicus ATCC BAA-2122</name>
    <dbReference type="NCBI Taxonomy" id="796620"/>
    <lineage>
        <taxon>Bacteria</taxon>
        <taxon>Pseudomonadati</taxon>
        <taxon>Pseudomonadota</taxon>
        <taxon>Gammaproteobacteria</taxon>
        <taxon>Vibrionales</taxon>
        <taxon>Vibrionaceae</taxon>
        <taxon>Vibrio</taxon>
    </lineage>
</organism>
<evidence type="ECO:0000313" key="3">
    <source>
        <dbReference type="Proteomes" id="UP000002943"/>
    </source>
</evidence>